<evidence type="ECO:0000313" key="2">
    <source>
        <dbReference type="EMBL" id="AYE35656.1"/>
    </source>
</evidence>
<dbReference type="RefSeq" id="WP_066676000.1">
    <property type="nucleotide sequence ID" value="NZ_CABMIZ010000013.1"/>
</dbReference>
<proteinExistence type="predicted"/>
<reference evidence="3" key="2">
    <citation type="submission" date="2022-06" db="EMBL/GenBank/DDBJ databases">
        <authorList>
            <person name="Holder M.E."/>
            <person name="Ajami N.J."/>
            <person name="Petrosino J.F."/>
        </authorList>
    </citation>
    <scope>NUCLEOTIDE SEQUENCE</scope>
    <source>
        <strain evidence="3">RMA 8861</strain>
    </source>
</reference>
<keyword evidence="5" id="KW-1185">Reference proteome</keyword>
<feature type="chain" id="PRO_5040294413" description="Lactococcin 972 family bacteriocin" evidence="1">
    <location>
        <begin position="36"/>
        <end position="134"/>
    </location>
</feature>
<accession>A0A9N7PMC8</accession>
<keyword evidence="1" id="KW-0732">Signal</keyword>
<dbReference type="EMBL" id="CP099799">
    <property type="protein sequence ID" value="USS02260.1"/>
    <property type="molecule type" value="Genomic_DNA"/>
</dbReference>
<name>A0A9N7PMC8_CLOSE</name>
<evidence type="ECO:0000313" key="5">
    <source>
        <dbReference type="Proteomes" id="UP001055437"/>
    </source>
</evidence>
<protein>
    <recommendedName>
        <fullName evidence="6">Lactococcin 972 family bacteriocin</fullName>
    </recommendedName>
</protein>
<reference evidence="2 4" key="1">
    <citation type="submission" date="2017-09" db="EMBL/GenBank/DDBJ databases">
        <authorList>
            <person name="Thomas P."/>
            <person name="Seyboldt C."/>
        </authorList>
    </citation>
    <scope>NUCLEOTIDE SEQUENCE [LARGE SCALE GENOMIC DNA]</scope>
    <source>
        <strain evidence="2 4">DSM 7534</strain>
    </source>
</reference>
<evidence type="ECO:0000256" key="1">
    <source>
        <dbReference type="SAM" id="SignalP"/>
    </source>
</evidence>
<dbReference type="GeneID" id="303562019"/>
<dbReference type="Proteomes" id="UP000280586">
    <property type="component" value="Chromosome"/>
</dbReference>
<gene>
    <name evidence="2" type="ORF">CP523_15115</name>
    <name evidence="3" type="ORF">NH397_07555</name>
</gene>
<evidence type="ECO:0008006" key="6">
    <source>
        <dbReference type="Google" id="ProtNLM"/>
    </source>
</evidence>
<evidence type="ECO:0000313" key="3">
    <source>
        <dbReference type="EMBL" id="USS02260.1"/>
    </source>
</evidence>
<dbReference type="Proteomes" id="UP001055437">
    <property type="component" value="Chromosome"/>
</dbReference>
<sequence>MKLGGYGNYKKNKFKLIGAVASTFILLSNASPTFASSYEYDFIEGYQILGTTTRGKSGSDYYGGARTTVSTNSILTKTSVGAQFGDGYKSNYSDYYYGSSYIQVTSRRGLPSSVKGTHWAKGFNKTVNFISNIN</sequence>
<dbReference type="AlphaFoldDB" id="A0A9N7PMC8"/>
<dbReference type="EMBL" id="CP023671">
    <property type="protein sequence ID" value="AYE35656.1"/>
    <property type="molecule type" value="Genomic_DNA"/>
</dbReference>
<organism evidence="2 4">
    <name type="scientific">Clostridium septicum</name>
    <dbReference type="NCBI Taxonomy" id="1504"/>
    <lineage>
        <taxon>Bacteria</taxon>
        <taxon>Bacillati</taxon>
        <taxon>Bacillota</taxon>
        <taxon>Clostridia</taxon>
        <taxon>Eubacteriales</taxon>
        <taxon>Clostridiaceae</taxon>
        <taxon>Clostridium</taxon>
    </lineage>
</organism>
<evidence type="ECO:0000313" key="4">
    <source>
        <dbReference type="Proteomes" id="UP000280586"/>
    </source>
</evidence>
<feature type="signal peptide" evidence="1">
    <location>
        <begin position="1"/>
        <end position="35"/>
    </location>
</feature>
<dbReference type="KEGG" id="csep:CP523_15115"/>